<evidence type="ECO:0000313" key="2">
    <source>
        <dbReference type="EMBL" id="KAK6206224.1"/>
    </source>
</evidence>
<dbReference type="PANTHER" id="PTHR14187:SF5">
    <property type="entry name" value="HEAT SHOCK 70 KDA PROTEIN 12A"/>
    <property type="match status" value="1"/>
</dbReference>
<comment type="caution">
    <text evidence="2">The sequence shown here is derived from an EMBL/GenBank/DDBJ whole genome shotgun (WGS) entry which is preliminary data.</text>
</comment>
<feature type="region of interest" description="Disordered" evidence="1">
    <location>
        <begin position="689"/>
        <end position="711"/>
    </location>
</feature>
<evidence type="ECO:0008006" key="4">
    <source>
        <dbReference type="Google" id="ProtNLM"/>
    </source>
</evidence>
<dbReference type="Proteomes" id="UP001327957">
    <property type="component" value="Unassembled WGS sequence"/>
</dbReference>
<dbReference type="PANTHER" id="PTHR14187">
    <property type="entry name" value="ALPHA KINASE/ELONGATION FACTOR 2 KINASE"/>
    <property type="match status" value="1"/>
</dbReference>
<dbReference type="EMBL" id="JASAOK010000056">
    <property type="protein sequence ID" value="KAK6206224.1"/>
    <property type="molecule type" value="Genomic_DNA"/>
</dbReference>
<dbReference type="AlphaFoldDB" id="A0AAV9SS02"/>
<reference evidence="2 3" key="1">
    <citation type="submission" date="2023-04" db="EMBL/GenBank/DDBJ databases">
        <title>Colletotrichum tabacum stain YC1 causing leaf anthracnose on Nicotiana tabacum(L.) cv.</title>
        <authorList>
            <person name="Ji Z."/>
            <person name="Wang M."/>
            <person name="Zhang J."/>
            <person name="Wang N."/>
            <person name="Zhou Z."/>
        </authorList>
    </citation>
    <scope>NUCLEOTIDE SEQUENCE [LARGE SCALE GENOMIC DNA]</scope>
    <source>
        <strain evidence="2 3">YC1</strain>
    </source>
</reference>
<name>A0AAV9SS02_9PEZI</name>
<dbReference type="InterPro" id="IPR043129">
    <property type="entry name" value="ATPase_NBD"/>
</dbReference>
<dbReference type="CDD" id="cd10170">
    <property type="entry name" value="ASKHA_NBD_HSP70"/>
    <property type="match status" value="1"/>
</dbReference>
<keyword evidence="3" id="KW-1185">Reference proteome</keyword>
<proteinExistence type="predicted"/>
<gene>
    <name evidence="2" type="ORF">QIS74_13643</name>
</gene>
<sequence>MDNLDSRHVSDIVNKNTVIIGIDFGTTFSGVSWAFSGQPNNVEVITQWPSEFNFNSDNEKTPSTLFYRGFNDETLWGYNIPAGNAEESLKWFKLLLIDAKDLSGELRRSRQMILAKRLLIEANRDTVEADGDHFVVCDAGGGTVDLISYEVITTSPMVVKEAVKGNGRLCGGVFLDQAFIELMRRLVGPHAWDALPKDDVRKLLNDDWEHGIKKQFYGQQKDWIVNLPPGFQTENRSNAMSRKNSLILGHKELDPVFRKIARQVEELVTEQMQEIRRKYAKVPKYIILVGGFGRCTYLFHHLVQETATDGTEVLQAQGSRPWSAICRGAVMRGLTRLKPATDLEVSVQSRIARVSYGTVFKQAYDPHYHLSVDKIWDEFEMKWMARNQVKWYLKQGNDIYDTKAVSHNYYRLYEKPPKEIIEMLYYSASSPAPEHDGIMDWLRGFENENVSELSLCEAAYRARNDEELRLVEQLGQESEDVADVTKTAPAFRTVKHMVGRLAAYVRAVSQLLDDGSRLRKLLTDYRVVNTVECPVSAPVPEADAHTTLHGALKRLLPNKDDRYQPYLDFLTLLNSQILIESKLHEKFERGGLEPKVHAEVQMLHHFHGVERQIINSVIGDLNSMVLDQIAELRISRHHHHDTLTQITASQVGLEDESDSEMETFGDIHDVDIPGNRLGLDVPADLQSFSMGVEDNSDSEKETGNGAALLNE</sequence>
<protein>
    <recommendedName>
        <fullName evidence="4">Hsp70 family chaperone</fullName>
    </recommendedName>
</protein>
<evidence type="ECO:0000256" key="1">
    <source>
        <dbReference type="SAM" id="MobiDB-lite"/>
    </source>
</evidence>
<organism evidence="2 3">
    <name type="scientific">Colletotrichum tabaci</name>
    <dbReference type="NCBI Taxonomy" id="1209068"/>
    <lineage>
        <taxon>Eukaryota</taxon>
        <taxon>Fungi</taxon>
        <taxon>Dikarya</taxon>
        <taxon>Ascomycota</taxon>
        <taxon>Pezizomycotina</taxon>
        <taxon>Sordariomycetes</taxon>
        <taxon>Hypocreomycetidae</taxon>
        <taxon>Glomerellales</taxon>
        <taxon>Glomerellaceae</taxon>
        <taxon>Colletotrichum</taxon>
        <taxon>Colletotrichum destructivum species complex</taxon>
    </lineage>
</organism>
<dbReference type="SUPFAM" id="SSF53067">
    <property type="entry name" value="Actin-like ATPase domain"/>
    <property type="match status" value="2"/>
</dbReference>
<dbReference type="Gene3D" id="3.30.420.40">
    <property type="match status" value="1"/>
</dbReference>
<accession>A0AAV9SS02</accession>
<evidence type="ECO:0000313" key="3">
    <source>
        <dbReference type="Proteomes" id="UP001327957"/>
    </source>
</evidence>